<feature type="domain" description="FAD-binding FR-type" evidence="2">
    <location>
        <begin position="108"/>
        <end position="233"/>
    </location>
</feature>
<dbReference type="InterPro" id="IPR007037">
    <property type="entry name" value="SIP_rossman_dom"/>
</dbReference>
<dbReference type="GO" id="GO:0016491">
    <property type="term" value="F:oxidoreductase activity"/>
    <property type="evidence" value="ECO:0007669"/>
    <property type="project" value="InterPro"/>
</dbReference>
<dbReference type="Gene3D" id="2.40.30.10">
    <property type="entry name" value="Translation factors"/>
    <property type="match status" value="1"/>
</dbReference>
<dbReference type="PROSITE" id="PS51384">
    <property type="entry name" value="FAD_FR"/>
    <property type="match status" value="1"/>
</dbReference>
<evidence type="ECO:0000256" key="1">
    <source>
        <dbReference type="ARBA" id="ARBA00035644"/>
    </source>
</evidence>
<dbReference type="InterPro" id="IPR039374">
    <property type="entry name" value="SIP_fam"/>
</dbReference>
<comment type="similarity">
    <text evidence="1">Belongs to the SIP oxidoreductase family.</text>
</comment>
<accession>A0A1W6D142</accession>
<dbReference type="InterPro" id="IPR017927">
    <property type="entry name" value="FAD-bd_FR_type"/>
</dbReference>
<sequence>MRTVAPVAHLRTHGTSGIVTPRSGAAAAALRLRAAAWEIELTELPGQISLRLWGCDLRLVDDALGLRLVLSGPERRLVDTLRDCAAEMMAEAGLSIAWDRVDAGALAPGLSLATVVGVRRRTPSFWRVRLAGPDLERFTPDAGLHFRLLIPPAGRDPVWPRVAASGRTAWPEGADSLHRAVYTLSDCGRTGGTGWIEFDACRHSPSPTCNWIEGGALGKTVGVLGPGGGTCPQARRLWLFGDETALPAIGRMLPMAQGQARAVLRAEPADLGALAGDARVTRCDDLLDALLGHPAARRPDEGAHVWFAGRADQARAARAHLLACGWNKASITCAAYWG</sequence>
<organism evidence="3 4">
    <name type="scientific">Paracoccus contaminans</name>
    <dbReference type="NCBI Taxonomy" id="1945662"/>
    <lineage>
        <taxon>Bacteria</taxon>
        <taxon>Pseudomonadati</taxon>
        <taxon>Pseudomonadota</taxon>
        <taxon>Alphaproteobacteria</taxon>
        <taxon>Rhodobacterales</taxon>
        <taxon>Paracoccaceae</taxon>
        <taxon>Paracoccus</taxon>
    </lineage>
</organism>
<gene>
    <name evidence="3" type="ORF">B0A89_08560</name>
</gene>
<dbReference type="KEGG" id="pcon:B0A89_08560"/>
<evidence type="ECO:0000259" key="2">
    <source>
        <dbReference type="PROSITE" id="PS51384"/>
    </source>
</evidence>
<dbReference type="STRING" id="1945662.B0A89_08560"/>
<protein>
    <submittedName>
        <fullName evidence="3">Siderophore-interacting protein</fullName>
    </submittedName>
</protein>
<dbReference type="Proteomes" id="UP000193017">
    <property type="component" value="Chromosome"/>
</dbReference>
<dbReference type="AlphaFoldDB" id="A0A1W6D142"/>
<dbReference type="SUPFAM" id="SSF63380">
    <property type="entry name" value="Riboflavin synthase domain-like"/>
    <property type="match status" value="1"/>
</dbReference>
<name>A0A1W6D142_9RHOB</name>
<dbReference type="Pfam" id="PF04954">
    <property type="entry name" value="SIP"/>
    <property type="match status" value="1"/>
</dbReference>
<dbReference type="InterPro" id="IPR039261">
    <property type="entry name" value="FNR_nucleotide-bd"/>
</dbReference>
<dbReference type="PANTHER" id="PTHR30157">
    <property type="entry name" value="FERRIC REDUCTASE, NADPH-DEPENDENT"/>
    <property type="match status" value="1"/>
</dbReference>
<dbReference type="Pfam" id="PF08021">
    <property type="entry name" value="FAD_binding_9"/>
    <property type="match status" value="1"/>
</dbReference>
<reference evidence="3 4" key="1">
    <citation type="submission" date="2017-03" db="EMBL/GenBank/DDBJ databases">
        <title>Genome sequence of Paracoccus contaminans isolated from a water microcosm.</title>
        <authorList>
            <person name="Aurass P."/>
            <person name="Karste S."/>
            <person name="Trost E."/>
            <person name="Glaeser S.P."/>
            <person name="Kaempfer P."/>
            <person name="Flieger A."/>
        </authorList>
    </citation>
    <scope>NUCLEOTIDE SEQUENCE [LARGE SCALE GENOMIC DNA]</scope>
    <source>
        <strain evidence="4">RKI 16-01929T\LMG 29738T\CCM 8701T\CIP 111112T</strain>
    </source>
</reference>
<dbReference type="PANTHER" id="PTHR30157:SF0">
    <property type="entry name" value="NADPH-DEPENDENT FERRIC-CHELATE REDUCTASE"/>
    <property type="match status" value="1"/>
</dbReference>
<dbReference type="EMBL" id="CP020612">
    <property type="protein sequence ID" value="ARJ70827.1"/>
    <property type="molecule type" value="Genomic_DNA"/>
</dbReference>
<keyword evidence="4" id="KW-1185">Reference proteome</keyword>
<evidence type="ECO:0000313" key="4">
    <source>
        <dbReference type="Proteomes" id="UP000193017"/>
    </source>
</evidence>
<proteinExistence type="inferred from homology"/>
<dbReference type="InterPro" id="IPR017938">
    <property type="entry name" value="Riboflavin_synthase-like_b-brl"/>
</dbReference>
<dbReference type="CDD" id="cd06193">
    <property type="entry name" value="siderophore_interacting"/>
    <property type="match status" value="1"/>
</dbReference>
<dbReference type="InterPro" id="IPR013113">
    <property type="entry name" value="SIP_FAD-bd"/>
</dbReference>
<evidence type="ECO:0000313" key="3">
    <source>
        <dbReference type="EMBL" id="ARJ70827.1"/>
    </source>
</evidence>
<dbReference type="Gene3D" id="3.40.50.80">
    <property type="entry name" value="Nucleotide-binding domain of ferredoxin-NADP reductase (FNR) module"/>
    <property type="match status" value="1"/>
</dbReference>